<evidence type="ECO:0000313" key="2">
    <source>
        <dbReference type="EMBL" id="KXT03977.1"/>
    </source>
</evidence>
<comment type="caution">
    <text evidence="2">The sequence shown here is derived from an EMBL/GenBank/DDBJ whole genome shotgun (WGS) entry which is preliminary data.</text>
</comment>
<organism evidence="2 3">
    <name type="scientific">Pseudocercospora eumusae</name>
    <dbReference type="NCBI Taxonomy" id="321146"/>
    <lineage>
        <taxon>Eukaryota</taxon>
        <taxon>Fungi</taxon>
        <taxon>Dikarya</taxon>
        <taxon>Ascomycota</taxon>
        <taxon>Pezizomycotina</taxon>
        <taxon>Dothideomycetes</taxon>
        <taxon>Dothideomycetidae</taxon>
        <taxon>Mycosphaerellales</taxon>
        <taxon>Mycosphaerellaceae</taxon>
        <taxon>Pseudocercospora</taxon>
    </lineage>
</organism>
<proteinExistence type="predicted"/>
<keyword evidence="3" id="KW-1185">Reference proteome</keyword>
<dbReference type="OrthoDB" id="3636001at2759"/>
<dbReference type="Proteomes" id="UP000070133">
    <property type="component" value="Unassembled WGS sequence"/>
</dbReference>
<gene>
    <name evidence="2" type="ORF">AC578_9242</name>
</gene>
<accession>A0A139HNI9</accession>
<evidence type="ECO:0000256" key="1">
    <source>
        <dbReference type="SAM" id="SignalP"/>
    </source>
</evidence>
<reference evidence="2 3" key="1">
    <citation type="submission" date="2015-07" db="EMBL/GenBank/DDBJ databases">
        <title>Comparative genomics of the Sigatoka disease complex on banana suggests a link between parallel evolutionary changes in Pseudocercospora fijiensis and Pseudocercospora eumusae and increased virulence on the banana host.</title>
        <authorList>
            <person name="Chang T.-C."/>
            <person name="Salvucci A."/>
            <person name="Crous P.W."/>
            <person name="Stergiopoulos I."/>
        </authorList>
    </citation>
    <scope>NUCLEOTIDE SEQUENCE [LARGE SCALE GENOMIC DNA]</scope>
    <source>
        <strain evidence="2 3">CBS 114824</strain>
    </source>
</reference>
<feature type="signal peptide" evidence="1">
    <location>
        <begin position="1"/>
        <end position="21"/>
    </location>
</feature>
<evidence type="ECO:0008006" key="4">
    <source>
        <dbReference type="Google" id="ProtNLM"/>
    </source>
</evidence>
<feature type="chain" id="PRO_5007806670" description="Cell wall protein PhiA" evidence="1">
    <location>
        <begin position="22"/>
        <end position="217"/>
    </location>
</feature>
<sequence length="217" mass="22943">MFPPTLSVAAVLAATTNFISAAVAQNTPAIVVPVAPTYNVPFGIEAAGKDLGAAPIQLTASGGRIYIGGKQDPPTNCSSPQTVHDFATFVWHSDKTLWLYTQDPLHTQQVWAMSPDGLTGYATAKEQRPDDGLTPFEIDSNTRVVTFKGVGAKACPTDSTKPGQYGVWFSNAEKPGNLNGCVSVDLKAYKAEARDACTYSHLPSCDEAPKSCGGMMV</sequence>
<name>A0A139HNI9_9PEZI</name>
<keyword evidence="1" id="KW-0732">Signal</keyword>
<evidence type="ECO:0000313" key="3">
    <source>
        <dbReference type="Proteomes" id="UP000070133"/>
    </source>
</evidence>
<dbReference type="AlphaFoldDB" id="A0A139HNI9"/>
<protein>
    <recommendedName>
        <fullName evidence="4">Cell wall protein PhiA</fullName>
    </recommendedName>
</protein>
<dbReference type="EMBL" id="LFZN01000025">
    <property type="protein sequence ID" value="KXT03977.1"/>
    <property type="molecule type" value="Genomic_DNA"/>
</dbReference>